<sequence length="299" mass="33084">MSIMSREEFGYAAAGIANRLKEERWLTLTGLLGFALAAFCAGWMLFKGGYVAPDGDVSKALSFNAALGLFLLSTALLVPFAAMGKKSRVFFRWSYIVLALYAYFAETVQHMRGVNPRFVKDGTPFDYIIGALFAIDAVLLVVCYMFFAAYFFRKKAYVKHPELVAAIRYAMIGVMLSFAAGIWISVLQSRFTGSEGNVIWLHGFGFHALQALPLAAWLLRQKWNAGIWRRGVLHITGCAYILGLIAIGWQTWLGRSVFEWDVLPILACGCFLLALAPGALLFRQTTSAAARRMGIDQAS</sequence>
<feature type="transmembrane region" description="Helical" evidence="1">
    <location>
        <begin position="89"/>
        <end position="105"/>
    </location>
</feature>
<name>A0A8J4H425_9BACL</name>
<protein>
    <submittedName>
        <fullName evidence="2">Uncharacterized protein</fullName>
    </submittedName>
</protein>
<feature type="transmembrane region" description="Helical" evidence="1">
    <location>
        <begin position="61"/>
        <end position="82"/>
    </location>
</feature>
<feature type="transmembrane region" description="Helical" evidence="1">
    <location>
        <begin position="262"/>
        <end position="282"/>
    </location>
</feature>
<reference evidence="2" key="1">
    <citation type="submission" date="2021-04" db="EMBL/GenBank/DDBJ databases">
        <title>Draft genome sequence of Xylanibacillus composti strain K13.</title>
        <authorList>
            <person name="Uke A."/>
            <person name="Chhe C."/>
            <person name="Baramee S."/>
            <person name="Kosugi A."/>
        </authorList>
    </citation>
    <scope>NUCLEOTIDE SEQUENCE</scope>
    <source>
        <strain evidence="2">K13</strain>
    </source>
</reference>
<proteinExistence type="predicted"/>
<dbReference type="AlphaFoldDB" id="A0A8J4H425"/>
<evidence type="ECO:0000256" key="1">
    <source>
        <dbReference type="SAM" id="Phobius"/>
    </source>
</evidence>
<feature type="transmembrane region" description="Helical" evidence="1">
    <location>
        <begin position="231"/>
        <end position="250"/>
    </location>
</feature>
<dbReference type="RefSeq" id="WP_244865100.1">
    <property type="nucleotide sequence ID" value="NZ_BOVK01000024.1"/>
</dbReference>
<keyword evidence="1" id="KW-1133">Transmembrane helix</keyword>
<evidence type="ECO:0000313" key="3">
    <source>
        <dbReference type="Proteomes" id="UP000677918"/>
    </source>
</evidence>
<keyword evidence="1" id="KW-0472">Membrane</keyword>
<comment type="caution">
    <text evidence="2">The sequence shown here is derived from an EMBL/GenBank/DDBJ whole genome shotgun (WGS) entry which is preliminary data.</text>
</comment>
<feature type="transmembrane region" description="Helical" evidence="1">
    <location>
        <begin position="125"/>
        <end position="151"/>
    </location>
</feature>
<dbReference type="EMBL" id="BOVK01000024">
    <property type="protein sequence ID" value="GIQ69151.1"/>
    <property type="molecule type" value="Genomic_DNA"/>
</dbReference>
<feature type="transmembrane region" description="Helical" evidence="1">
    <location>
        <begin position="25"/>
        <end position="46"/>
    </location>
</feature>
<gene>
    <name evidence="2" type="ORF">XYCOK13_19750</name>
</gene>
<feature type="transmembrane region" description="Helical" evidence="1">
    <location>
        <begin position="198"/>
        <end position="219"/>
    </location>
</feature>
<keyword evidence="1" id="KW-0812">Transmembrane</keyword>
<feature type="transmembrane region" description="Helical" evidence="1">
    <location>
        <begin position="163"/>
        <end position="186"/>
    </location>
</feature>
<dbReference type="Proteomes" id="UP000677918">
    <property type="component" value="Unassembled WGS sequence"/>
</dbReference>
<accession>A0A8J4H425</accession>
<keyword evidence="3" id="KW-1185">Reference proteome</keyword>
<organism evidence="2 3">
    <name type="scientific">Xylanibacillus composti</name>
    <dbReference type="NCBI Taxonomy" id="1572762"/>
    <lineage>
        <taxon>Bacteria</taxon>
        <taxon>Bacillati</taxon>
        <taxon>Bacillota</taxon>
        <taxon>Bacilli</taxon>
        <taxon>Bacillales</taxon>
        <taxon>Paenibacillaceae</taxon>
        <taxon>Xylanibacillus</taxon>
    </lineage>
</organism>
<evidence type="ECO:0000313" key="2">
    <source>
        <dbReference type="EMBL" id="GIQ69151.1"/>
    </source>
</evidence>